<organism evidence="2 3">
    <name type="scientific">Hyaloscypha variabilis (strain UAMH 11265 / GT02V1 / F)</name>
    <name type="common">Meliniomyces variabilis</name>
    <dbReference type="NCBI Taxonomy" id="1149755"/>
    <lineage>
        <taxon>Eukaryota</taxon>
        <taxon>Fungi</taxon>
        <taxon>Dikarya</taxon>
        <taxon>Ascomycota</taxon>
        <taxon>Pezizomycotina</taxon>
        <taxon>Leotiomycetes</taxon>
        <taxon>Helotiales</taxon>
        <taxon>Hyaloscyphaceae</taxon>
        <taxon>Hyaloscypha</taxon>
        <taxon>Hyaloscypha variabilis</taxon>
    </lineage>
</organism>
<feature type="region of interest" description="Disordered" evidence="1">
    <location>
        <begin position="1"/>
        <end position="73"/>
    </location>
</feature>
<proteinExistence type="predicted"/>
<evidence type="ECO:0000313" key="2">
    <source>
        <dbReference type="EMBL" id="PMD33096.1"/>
    </source>
</evidence>
<feature type="compositionally biased region" description="Basic residues" evidence="1">
    <location>
        <begin position="1"/>
        <end position="12"/>
    </location>
</feature>
<dbReference type="AlphaFoldDB" id="A0A2J6R3K5"/>
<name>A0A2J6R3K5_HYAVF</name>
<gene>
    <name evidence="2" type="ORF">L207DRAFT_571820</name>
</gene>
<feature type="compositionally biased region" description="Polar residues" evidence="1">
    <location>
        <begin position="13"/>
        <end position="26"/>
    </location>
</feature>
<evidence type="ECO:0000256" key="1">
    <source>
        <dbReference type="SAM" id="MobiDB-lite"/>
    </source>
</evidence>
<feature type="compositionally biased region" description="Basic and acidic residues" evidence="1">
    <location>
        <begin position="50"/>
        <end position="64"/>
    </location>
</feature>
<reference evidence="2 3" key="1">
    <citation type="submission" date="2016-04" db="EMBL/GenBank/DDBJ databases">
        <title>A degradative enzymes factory behind the ericoid mycorrhizal symbiosis.</title>
        <authorList>
            <consortium name="DOE Joint Genome Institute"/>
            <person name="Martino E."/>
            <person name="Morin E."/>
            <person name="Grelet G."/>
            <person name="Kuo A."/>
            <person name="Kohler A."/>
            <person name="Daghino S."/>
            <person name="Barry K."/>
            <person name="Choi C."/>
            <person name="Cichocki N."/>
            <person name="Clum A."/>
            <person name="Copeland A."/>
            <person name="Hainaut M."/>
            <person name="Haridas S."/>
            <person name="Labutti K."/>
            <person name="Lindquist E."/>
            <person name="Lipzen A."/>
            <person name="Khouja H.-R."/>
            <person name="Murat C."/>
            <person name="Ohm R."/>
            <person name="Olson A."/>
            <person name="Spatafora J."/>
            <person name="Veneault-Fourrey C."/>
            <person name="Henrissat B."/>
            <person name="Grigoriev I."/>
            <person name="Martin F."/>
            <person name="Perotto S."/>
        </authorList>
    </citation>
    <scope>NUCLEOTIDE SEQUENCE [LARGE SCALE GENOMIC DNA]</scope>
    <source>
        <strain evidence="2 3">F</strain>
    </source>
</reference>
<evidence type="ECO:0000313" key="3">
    <source>
        <dbReference type="Proteomes" id="UP000235786"/>
    </source>
</evidence>
<sequence length="111" mass="12890">MFFKKLRSRSKASTKPSIERITSVSSSREHNKRDSSKVPAVMVSPPTNELTERLAAHENLREGEERSDDEERDYQVFLEEARKAEERAERKKIAEIKFARQVNLSPWGGRM</sequence>
<protein>
    <submittedName>
        <fullName evidence="2">Uncharacterized protein</fullName>
    </submittedName>
</protein>
<feature type="compositionally biased region" description="Basic and acidic residues" evidence="1">
    <location>
        <begin position="27"/>
        <end position="36"/>
    </location>
</feature>
<dbReference type="Proteomes" id="UP000235786">
    <property type="component" value="Unassembled WGS sequence"/>
</dbReference>
<dbReference type="EMBL" id="KZ613957">
    <property type="protein sequence ID" value="PMD33096.1"/>
    <property type="molecule type" value="Genomic_DNA"/>
</dbReference>
<keyword evidence="3" id="KW-1185">Reference proteome</keyword>
<accession>A0A2J6R3K5</accession>